<feature type="signal peptide" evidence="1">
    <location>
        <begin position="1"/>
        <end position="29"/>
    </location>
</feature>
<evidence type="ECO:0000313" key="2">
    <source>
        <dbReference type="EMBL" id="CCI03486.1"/>
    </source>
</evidence>
<dbReference type="NCBIfam" id="TIGR02595">
    <property type="entry name" value="PEP_CTERM"/>
    <property type="match status" value="1"/>
</dbReference>
<evidence type="ECO:0000256" key="1">
    <source>
        <dbReference type="SAM" id="SignalP"/>
    </source>
</evidence>
<dbReference type="EMBL" id="CAIJ01000403">
    <property type="protein sequence ID" value="CCI03486.1"/>
    <property type="molecule type" value="Genomic_DNA"/>
</dbReference>
<sequence length="219" mass="23398">MLIKGIIATSCATATLMLTVGVVVAPAQAGTLVVGKMTYTESGKTVSNKWTGDYTFMVHFDAATSKITMSQVSGPDKKQNGWYTVFSGTQAADGTVTFDAKKVDYFEKPKPPENKAIKYGSGSFKGSFKDTDKFLEFEHITDGNKNGGIWNFTTKPTDPTPPPFMSYDDPVLPPFASTSTPEPSSTIGLLALGTLGAASTLKRQLKPTKSAEKETTKVG</sequence>
<dbReference type="AlphaFoldDB" id="I4G6C5"/>
<organism evidence="2 3">
    <name type="scientific">Microcystis aeruginosa PCC 9443</name>
    <dbReference type="NCBI Taxonomy" id="1160281"/>
    <lineage>
        <taxon>Bacteria</taxon>
        <taxon>Bacillati</taxon>
        <taxon>Cyanobacteriota</taxon>
        <taxon>Cyanophyceae</taxon>
        <taxon>Oscillatoriophycideae</taxon>
        <taxon>Chroococcales</taxon>
        <taxon>Microcystaceae</taxon>
        <taxon>Microcystis</taxon>
    </lineage>
</organism>
<dbReference type="InterPro" id="IPR013424">
    <property type="entry name" value="Ice-binding_C"/>
</dbReference>
<gene>
    <name evidence="2" type="ORF">MICAC_4610028</name>
</gene>
<reference evidence="2 3" key="1">
    <citation type="submission" date="2012-04" db="EMBL/GenBank/DDBJ databases">
        <authorList>
            <person name="Genoscope - CEA"/>
        </authorList>
    </citation>
    <scope>NUCLEOTIDE SEQUENCE [LARGE SCALE GENOMIC DNA]</scope>
    <source>
        <strain evidence="2 3">9443</strain>
    </source>
</reference>
<name>I4G6C5_MICAE</name>
<protein>
    <recommendedName>
        <fullName evidence="4">PEP-CTERM protein-sorting domain-containing protein</fullName>
    </recommendedName>
</protein>
<dbReference type="RefSeq" id="WP_002769510.1">
    <property type="nucleotide sequence ID" value="NZ_HE972997.1"/>
</dbReference>
<evidence type="ECO:0008006" key="4">
    <source>
        <dbReference type="Google" id="ProtNLM"/>
    </source>
</evidence>
<dbReference type="HOGENOM" id="CLU_1325101_0_0_3"/>
<feature type="chain" id="PRO_5003689656" description="PEP-CTERM protein-sorting domain-containing protein" evidence="1">
    <location>
        <begin position="30"/>
        <end position="219"/>
    </location>
</feature>
<evidence type="ECO:0000313" key="3">
    <source>
        <dbReference type="Proteomes" id="UP000003480"/>
    </source>
</evidence>
<comment type="caution">
    <text evidence="2">The sequence shown here is derived from an EMBL/GenBank/DDBJ whole genome shotgun (WGS) entry which is preliminary data.</text>
</comment>
<keyword evidence="1" id="KW-0732">Signal</keyword>
<dbReference type="Proteomes" id="UP000003480">
    <property type="component" value="Unassembled WGS sequence"/>
</dbReference>
<accession>I4G6C5</accession>
<proteinExistence type="predicted"/>